<gene>
    <name evidence="2" type="ORF">Sgleb_41590</name>
</gene>
<evidence type="ECO:0000313" key="3">
    <source>
        <dbReference type="Proteomes" id="UP000430079"/>
    </source>
</evidence>
<dbReference type="AlphaFoldDB" id="A0A640SZ22"/>
<dbReference type="Proteomes" id="UP000430079">
    <property type="component" value="Unassembled WGS sequence"/>
</dbReference>
<sequence>MRLRLVGPCDPLLVLRLLKPPLGESRLEHIDRPLTVGVRGTHGRHLIRRLSRLTTLPRLECHFANLPPLDSSPIFSSQTQQWEDKFPCAATDLRKRPVQGPRQRRRAATP</sequence>
<keyword evidence="3" id="KW-1185">Reference proteome</keyword>
<dbReference type="EMBL" id="BLIO01000001">
    <property type="protein sequence ID" value="GFE16112.1"/>
    <property type="molecule type" value="Genomic_DNA"/>
</dbReference>
<proteinExistence type="predicted"/>
<name>A0A640SZ22_9ACTN</name>
<feature type="region of interest" description="Disordered" evidence="1">
    <location>
        <begin position="89"/>
        <end position="110"/>
    </location>
</feature>
<organism evidence="2 3">
    <name type="scientific">Streptomyces glebosus</name>
    <dbReference type="NCBI Taxonomy" id="249580"/>
    <lineage>
        <taxon>Bacteria</taxon>
        <taxon>Bacillati</taxon>
        <taxon>Actinomycetota</taxon>
        <taxon>Actinomycetes</taxon>
        <taxon>Kitasatosporales</taxon>
        <taxon>Streptomycetaceae</taxon>
        <taxon>Streptomyces</taxon>
    </lineage>
</organism>
<evidence type="ECO:0000313" key="2">
    <source>
        <dbReference type="EMBL" id="GFE16112.1"/>
    </source>
</evidence>
<protein>
    <submittedName>
        <fullName evidence="2">Uncharacterized protein</fullName>
    </submittedName>
</protein>
<evidence type="ECO:0000256" key="1">
    <source>
        <dbReference type="SAM" id="MobiDB-lite"/>
    </source>
</evidence>
<comment type="caution">
    <text evidence="2">The sequence shown here is derived from an EMBL/GenBank/DDBJ whole genome shotgun (WGS) entry which is preliminary data.</text>
</comment>
<accession>A0A640SZ22</accession>
<reference evidence="2 3" key="1">
    <citation type="submission" date="2019-12" db="EMBL/GenBank/DDBJ databases">
        <title>Whole genome shotgun sequence of Streptomyces hygroscopicus subsp. glebosus NBRC 13786.</title>
        <authorList>
            <person name="Ichikawa N."/>
            <person name="Kimura A."/>
            <person name="Kitahashi Y."/>
            <person name="Komaki H."/>
            <person name="Tamura T."/>
        </authorList>
    </citation>
    <scope>NUCLEOTIDE SEQUENCE [LARGE SCALE GENOMIC DNA]</scope>
    <source>
        <strain evidence="2 3">NBRC 13786</strain>
    </source>
</reference>